<evidence type="ECO:0000313" key="3">
    <source>
        <dbReference type="Proteomes" id="UP001202328"/>
    </source>
</evidence>
<feature type="region of interest" description="Disordered" evidence="1">
    <location>
        <begin position="431"/>
        <end position="451"/>
    </location>
</feature>
<feature type="region of interest" description="Disordered" evidence="1">
    <location>
        <begin position="500"/>
        <end position="609"/>
    </location>
</feature>
<feature type="compositionally biased region" description="Basic and acidic residues" evidence="1">
    <location>
        <begin position="66"/>
        <end position="82"/>
    </location>
</feature>
<organism evidence="2 3">
    <name type="scientific">Papaver atlanticum</name>
    <dbReference type="NCBI Taxonomy" id="357466"/>
    <lineage>
        <taxon>Eukaryota</taxon>
        <taxon>Viridiplantae</taxon>
        <taxon>Streptophyta</taxon>
        <taxon>Embryophyta</taxon>
        <taxon>Tracheophyta</taxon>
        <taxon>Spermatophyta</taxon>
        <taxon>Magnoliopsida</taxon>
        <taxon>Ranunculales</taxon>
        <taxon>Papaveraceae</taxon>
        <taxon>Papaveroideae</taxon>
        <taxon>Papaver</taxon>
    </lineage>
</organism>
<dbReference type="PANTHER" id="PTHR36723:SF1">
    <property type="entry name" value="F22C12.19"/>
    <property type="match status" value="1"/>
</dbReference>
<proteinExistence type="predicted"/>
<feature type="region of interest" description="Disordered" evidence="1">
    <location>
        <begin position="622"/>
        <end position="671"/>
    </location>
</feature>
<dbReference type="PANTHER" id="PTHR36723">
    <property type="entry name" value="F22C12.19"/>
    <property type="match status" value="1"/>
</dbReference>
<sequence length="671" mass="74202">MDSIEFPYQQMDVSVSKNLMGKGFSRERMSCGEGDRSESISVVSVPRCSVLTGCSTSGSIKDKARAVKQKHGLDGKRSDKNKVKPPMKTDSFFSKNGITSNNSSSGGNNILGIYGLKSDIHAVTRHVDELSLNEILDGSYKCPILSQSKGRKSANTTDNILHSFRKVCSILQPQRAPEPSQKDVDLDSGSIKMEACIPDTGFCSSKREENDKEDGDLHGNTSSCKIEDSHKNFLDAKLLHQPNVILERLAFQPVKDLDSLLHDTAKPGVSSRVSPDIRAVKGTSQRYRLPPFYWSHSFTGSCKPNVEGSKLTIRSSAFQSRWVRIESTASTQGDSTGCFSDLDSFACDYNLNTLKHLNLGLSEKEPTSASISFRKQVLLSTSKDALVGFPHKSDIYLGAQSKFGFNMNIVKDGRKIESSYGQEKYLRFKENKDNGVGGEPSKRRKGACSTEDGSCYSMFKSSVTGYPNFPSHRHDPDDTKHDAHSPRLLAAAQILREISRLSRTRNKNREKNRWPKKLSQKVMKARKSGSRLGRPEEIPATPKPVMARIDDDDDVMNHDQRAVPSKKPRFLMTNNQIKKDNSQSQPSNTGRGSMISSPPATTSIRSSPLCSNKLGKGLISESKKLNPDNLKVLGTMPPLSTGVLDKSCTNSQQKLRKPLLIDWSRGRSKRS</sequence>
<feature type="region of interest" description="Disordered" evidence="1">
    <location>
        <begin position="66"/>
        <end position="99"/>
    </location>
</feature>
<evidence type="ECO:0000313" key="2">
    <source>
        <dbReference type="EMBL" id="KAI3908932.1"/>
    </source>
</evidence>
<reference evidence="2" key="1">
    <citation type="submission" date="2022-04" db="EMBL/GenBank/DDBJ databases">
        <title>A functionally conserved STORR gene fusion in Papaver species that diverged 16.8 million years ago.</title>
        <authorList>
            <person name="Catania T."/>
        </authorList>
    </citation>
    <scope>NUCLEOTIDE SEQUENCE</scope>
    <source>
        <strain evidence="2">S-188037</strain>
    </source>
</reference>
<comment type="caution">
    <text evidence="2">The sequence shown here is derived from an EMBL/GenBank/DDBJ whole genome shotgun (WGS) entry which is preliminary data.</text>
</comment>
<dbReference type="Proteomes" id="UP001202328">
    <property type="component" value="Unassembled WGS sequence"/>
</dbReference>
<name>A0AAD4XF48_9MAGN</name>
<protein>
    <submittedName>
        <fullName evidence="2">Uncharacterized protein</fullName>
    </submittedName>
</protein>
<accession>A0AAD4XF48</accession>
<feature type="compositionally biased region" description="Basic residues" evidence="1">
    <location>
        <begin position="514"/>
        <end position="529"/>
    </location>
</feature>
<evidence type="ECO:0000256" key="1">
    <source>
        <dbReference type="SAM" id="MobiDB-lite"/>
    </source>
</evidence>
<gene>
    <name evidence="2" type="ORF">MKW98_022001</name>
</gene>
<keyword evidence="3" id="KW-1185">Reference proteome</keyword>
<dbReference type="EMBL" id="JAJJMB010010432">
    <property type="protein sequence ID" value="KAI3908932.1"/>
    <property type="molecule type" value="Genomic_DNA"/>
</dbReference>
<dbReference type="AlphaFoldDB" id="A0AAD4XF48"/>
<feature type="compositionally biased region" description="Polar residues" evidence="1">
    <location>
        <begin position="572"/>
        <end position="609"/>
    </location>
</feature>